<name>B9T6J1_RICCO</name>
<feature type="compositionally biased region" description="Acidic residues" evidence="1">
    <location>
        <begin position="46"/>
        <end position="55"/>
    </location>
</feature>
<gene>
    <name evidence="2" type="ORF">RCOM_1132230</name>
</gene>
<sequence length="82" mass="9380">MPEQNEKTTVQDEGTTDVPRNSHEELDPEYAARVDEELANNPLDNNEVEDEDIDEGKDSDKEIVDCEWLTDDDEELQDAKIS</sequence>
<evidence type="ECO:0000313" key="3">
    <source>
        <dbReference type="Proteomes" id="UP000008311"/>
    </source>
</evidence>
<keyword evidence="3" id="KW-1185">Reference proteome</keyword>
<organism evidence="2 3">
    <name type="scientific">Ricinus communis</name>
    <name type="common">Castor bean</name>
    <dbReference type="NCBI Taxonomy" id="3988"/>
    <lineage>
        <taxon>Eukaryota</taxon>
        <taxon>Viridiplantae</taxon>
        <taxon>Streptophyta</taxon>
        <taxon>Embryophyta</taxon>
        <taxon>Tracheophyta</taxon>
        <taxon>Spermatophyta</taxon>
        <taxon>Magnoliopsida</taxon>
        <taxon>eudicotyledons</taxon>
        <taxon>Gunneridae</taxon>
        <taxon>Pentapetalae</taxon>
        <taxon>rosids</taxon>
        <taxon>fabids</taxon>
        <taxon>Malpighiales</taxon>
        <taxon>Euphorbiaceae</taxon>
        <taxon>Acalyphoideae</taxon>
        <taxon>Acalypheae</taxon>
        <taxon>Ricinus</taxon>
    </lineage>
</organism>
<feature type="compositionally biased region" description="Basic and acidic residues" evidence="1">
    <location>
        <begin position="1"/>
        <end position="10"/>
    </location>
</feature>
<accession>B9T6J1</accession>
<dbReference type="InParanoid" id="B9T6J1"/>
<evidence type="ECO:0000256" key="1">
    <source>
        <dbReference type="SAM" id="MobiDB-lite"/>
    </source>
</evidence>
<protein>
    <submittedName>
        <fullName evidence="2">Uncharacterized protein</fullName>
    </submittedName>
</protein>
<reference evidence="3" key="1">
    <citation type="journal article" date="2010" name="Nat. Biotechnol.">
        <title>Draft genome sequence of the oilseed species Ricinus communis.</title>
        <authorList>
            <person name="Chan A.P."/>
            <person name="Crabtree J."/>
            <person name="Zhao Q."/>
            <person name="Lorenzi H."/>
            <person name="Orvis J."/>
            <person name="Puiu D."/>
            <person name="Melake-Berhan A."/>
            <person name="Jones K.M."/>
            <person name="Redman J."/>
            <person name="Chen G."/>
            <person name="Cahoon E.B."/>
            <person name="Gedil M."/>
            <person name="Stanke M."/>
            <person name="Haas B.J."/>
            <person name="Wortman J.R."/>
            <person name="Fraser-Liggett C.M."/>
            <person name="Ravel J."/>
            <person name="Rabinowicz P.D."/>
        </authorList>
    </citation>
    <scope>NUCLEOTIDE SEQUENCE [LARGE SCALE GENOMIC DNA]</scope>
    <source>
        <strain evidence="3">cv. Hale</strain>
    </source>
</reference>
<dbReference type="AlphaFoldDB" id="B9T6J1"/>
<dbReference type="EMBL" id="EQ974613">
    <property type="protein sequence ID" value="EEF28524.1"/>
    <property type="molecule type" value="Genomic_DNA"/>
</dbReference>
<feature type="region of interest" description="Disordered" evidence="1">
    <location>
        <begin position="1"/>
        <end position="82"/>
    </location>
</feature>
<dbReference type="Proteomes" id="UP000008311">
    <property type="component" value="Unassembled WGS sequence"/>
</dbReference>
<proteinExistence type="predicted"/>
<evidence type="ECO:0000313" key="2">
    <source>
        <dbReference type="EMBL" id="EEF28524.1"/>
    </source>
</evidence>
<feature type="compositionally biased region" description="Basic and acidic residues" evidence="1">
    <location>
        <begin position="20"/>
        <end position="36"/>
    </location>
</feature>